<dbReference type="SUPFAM" id="SSF63748">
    <property type="entry name" value="Tudor/PWWP/MBT"/>
    <property type="match status" value="1"/>
</dbReference>
<dbReference type="InterPro" id="IPR002999">
    <property type="entry name" value="Tudor"/>
</dbReference>
<keyword evidence="3" id="KW-0175">Coiled coil</keyword>
<feature type="compositionally biased region" description="Basic and acidic residues" evidence="4">
    <location>
        <begin position="129"/>
        <end position="139"/>
    </location>
</feature>
<feature type="compositionally biased region" description="Polar residues" evidence="4">
    <location>
        <begin position="227"/>
        <end position="250"/>
    </location>
</feature>
<keyword evidence="2" id="KW-0539">Nucleus</keyword>
<dbReference type="EMBL" id="LFIW01001873">
    <property type="protein sequence ID" value="KZL80560.1"/>
    <property type="molecule type" value="Genomic_DNA"/>
</dbReference>
<comment type="subcellular location">
    <subcellularLocation>
        <location evidence="1">Nucleus</location>
    </subcellularLocation>
</comment>
<dbReference type="PANTHER" id="PTHR46297">
    <property type="entry name" value="ZINC FINGER CCCH-TYPE WITH G PATCH DOMAIN-CONTAINING PROTEIN"/>
    <property type="match status" value="1"/>
</dbReference>
<evidence type="ECO:0000256" key="4">
    <source>
        <dbReference type="SAM" id="MobiDB-lite"/>
    </source>
</evidence>
<dbReference type="Gene3D" id="2.30.30.140">
    <property type="match status" value="1"/>
</dbReference>
<protein>
    <recommendedName>
        <fullName evidence="5">Tudor domain-containing protein</fullName>
    </recommendedName>
</protein>
<dbReference type="InterPro" id="IPR041297">
    <property type="entry name" value="Crb2_Tudor"/>
</dbReference>
<evidence type="ECO:0000313" key="7">
    <source>
        <dbReference type="Proteomes" id="UP000076584"/>
    </source>
</evidence>
<dbReference type="CDD" id="cd20446">
    <property type="entry name" value="Tudor_SpSPF30-like"/>
    <property type="match status" value="1"/>
</dbReference>
<comment type="caution">
    <text evidence="6">The sequence shown here is derived from an EMBL/GenBank/DDBJ whole genome shotgun (WGS) entry which is preliminary data.</text>
</comment>
<evidence type="ECO:0000256" key="2">
    <source>
        <dbReference type="ARBA" id="ARBA00023242"/>
    </source>
</evidence>
<proteinExistence type="predicted"/>
<accession>A0A167AV93</accession>
<dbReference type="GO" id="GO:0005634">
    <property type="term" value="C:nucleus"/>
    <property type="evidence" value="ECO:0007669"/>
    <property type="project" value="UniProtKB-SubCell"/>
</dbReference>
<feature type="compositionally biased region" description="Gly residues" evidence="4">
    <location>
        <begin position="316"/>
        <end position="325"/>
    </location>
</feature>
<feature type="region of interest" description="Disordered" evidence="4">
    <location>
        <begin position="112"/>
        <end position="156"/>
    </location>
</feature>
<feature type="compositionally biased region" description="Low complexity" evidence="4">
    <location>
        <begin position="113"/>
        <end position="124"/>
    </location>
</feature>
<sequence length="348" mass="38069">IGRSNQLHHRIAFARSNKTPKHSAALSGFLSIIPKNKDTFHLSTYSYRSVVAAAIMSSQITALEEDRQQYQEQLDVVLAGLKDDPENAELKNLQAELNDMISLLNESLAELQPKQASKPAAQKAPSPPEPEKWSKENHPAFKKAAPAPEEKDDAPPVTYQVNDTVMAKWASGDRGFYPARITSITGSSTAPIYIVKFKSYDNTETLRAKDIRPMSNKRKADGAPASGPSTGQQAAHTPPVQSNGVVTSAAASLYPEQQAKIEAEKSAADSAAKPPKPKKIKATKELEKGKSKWQEFNSKSKFGKHKKDSMFRTPDGVGGRVGFTGSGQAMRKDPTRSRHVYQQTDELD</sequence>
<name>A0A167AV93_COLIC</name>
<evidence type="ECO:0000256" key="3">
    <source>
        <dbReference type="SAM" id="Coils"/>
    </source>
</evidence>
<gene>
    <name evidence="6" type="ORF">CI238_10655</name>
</gene>
<evidence type="ECO:0000313" key="6">
    <source>
        <dbReference type="EMBL" id="KZL80560.1"/>
    </source>
</evidence>
<organism evidence="6 7">
    <name type="scientific">Colletotrichum incanum</name>
    <name type="common">Soybean anthracnose fungus</name>
    <dbReference type="NCBI Taxonomy" id="1573173"/>
    <lineage>
        <taxon>Eukaryota</taxon>
        <taxon>Fungi</taxon>
        <taxon>Dikarya</taxon>
        <taxon>Ascomycota</taxon>
        <taxon>Pezizomycotina</taxon>
        <taxon>Sordariomycetes</taxon>
        <taxon>Hypocreomycetidae</taxon>
        <taxon>Glomerellales</taxon>
        <taxon>Glomerellaceae</taxon>
        <taxon>Colletotrichum</taxon>
        <taxon>Colletotrichum spaethianum species complex</taxon>
    </lineage>
</organism>
<dbReference type="STRING" id="1573173.A0A167AV93"/>
<dbReference type="AlphaFoldDB" id="A0A167AV93"/>
<feature type="compositionally biased region" description="Basic and acidic residues" evidence="4">
    <location>
        <begin position="282"/>
        <end position="293"/>
    </location>
</feature>
<dbReference type="PANTHER" id="PTHR46297:SF2">
    <property type="entry name" value="TUDOR DOMAIN-CONTAINING PROTEIN"/>
    <property type="match status" value="1"/>
</dbReference>
<evidence type="ECO:0000256" key="1">
    <source>
        <dbReference type="ARBA" id="ARBA00004123"/>
    </source>
</evidence>
<reference evidence="6 7" key="1">
    <citation type="submission" date="2015-06" db="EMBL/GenBank/DDBJ databases">
        <title>Survival trade-offs in plant roots during colonization by closely related pathogenic and mutualistic fungi.</title>
        <authorList>
            <person name="Hacquard S."/>
            <person name="Kracher B."/>
            <person name="Hiruma K."/>
            <person name="Weinman A."/>
            <person name="Muench P."/>
            <person name="Garrido Oter R."/>
            <person name="Ver Loren van Themaat E."/>
            <person name="Dallerey J.-F."/>
            <person name="Damm U."/>
            <person name="Henrissat B."/>
            <person name="Lespinet O."/>
            <person name="Thon M."/>
            <person name="Kemen E."/>
            <person name="McHardy A.C."/>
            <person name="Schulze-Lefert P."/>
            <person name="O'Connell R.J."/>
        </authorList>
    </citation>
    <scope>NUCLEOTIDE SEQUENCE [LARGE SCALE GENOMIC DNA]</scope>
    <source>
        <strain evidence="6 7">MAFF 238704</strain>
    </source>
</reference>
<evidence type="ECO:0000259" key="5">
    <source>
        <dbReference type="SMART" id="SM00333"/>
    </source>
</evidence>
<feature type="region of interest" description="Disordered" evidence="4">
    <location>
        <begin position="208"/>
        <end position="348"/>
    </location>
</feature>
<dbReference type="Pfam" id="PF18115">
    <property type="entry name" value="Tudor_3"/>
    <property type="match status" value="1"/>
</dbReference>
<dbReference type="SMART" id="SM00333">
    <property type="entry name" value="TUDOR"/>
    <property type="match status" value="1"/>
</dbReference>
<keyword evidence="7" id="KW-1185">Reference proteome</keyword>
<feature type="coiled-coil region" evidence="3">
    <location>
        <begin position="53"/>
        <end position="110"/>
    </location>
</feature>
<dbReference type="Proteomes" id="UP000076584">
    <property type="component" value="Unassembled WGS sequence"/>
</dbReference>
<feature type="non-terminal residue" evidence="6">
    <location>
        <position position="1"/>
    </location>
</feature>
<feature type="domain" description="Tudor" evidence="5">
    <location>
        <begin position="157"/>
        <end position="219"/>
    </location>
</feature>